<evidence type="ECO:0000313" key="3">
    <source>
        <dbReference type="Proteomes" id="UP001177003"/>
    </source>
</evidence>
<feature type="region of interest" description="Disordered" evidence="1">
    <location>
        <begin position="144"/>
        <end position="163"/>
    </location>
</feature>
<dbReference type="AlphaFoldDB" id="A0AA35VJN0"/>
<organism evidence="2 3">
    <name type="scientific">Lactuca saligna</name>
    <name type="common">Willowleaf lettuce</name>
    <dbReference type="NCBI Taxonomy" id="75948"/>
    <lineage>
        <taxon>Eukaryota</taxon>
        <taxon>Viridiplantae</taxon>
        <taxon>Streptophyta</taxon>
        <taxon>Embryophyta</taxon>
        <taxon>Tracheophyta</taxon>
        <taxon>Spermatophyta</taxon>
        <taxon>Magnoliopsida</taxon>
        <taxon>eudicotyledons</taxon>
        <taxon>Gunneridae</taxon>
        <taxon>Pentapetalae</taxon>
        <taxon>asterids</taxon>
        <taxon>campanulids</taxon>
        <taxon>Asterales</taxon>
        <taxon>Asteraceae</taxon>
        <taxon>Cichorioideae</taxon>
        <taxon>Cichorieae</taxon>
        <taxon>Lactucinae</taxon>
        <taxon>Lactuca</taxon>
    </lineage>
</organism>
<feature type="compositionally biased region" description="Polar residues" evidence="1">
    <location>
        <begin position="117"/>
        <end position="129"/>
    </location>
</feature>
<dbReference type="EMBL" id="OX465077">
    <property type="protein sequence ID" value="CAI9267505.1"/>
    <property type="molecule type" value="Genomic_DNA"/>
</dbReference>
<proteinExistence type="predicted"/>
<evidence type="ECO:0000313" key="2">
    <source>
        <dbReference type="EMBL" id="CAI9267505.1"/>
    </source>
</evidence>
<sequence>MKKRVCVCGGWQLTCIPSVYAICVISSLNLDPKEYVVQCFTKVAFLGSYEYIIHPLNDSSLRPHTSNVHRILHPIRRRAGVQHKCTICNDIGHNTARCPKRGPSKAGSSKPRKKSNAKNCPSQAGQNTPALSTSIYMHQEPVTQEHVNQEPVNRVPVNHVPLD</sequence>
<accession>A0AA35VJN0</accession>
<feature type="region of interest" description="Disordered" evidence="1">
    <location>
        <begin position="99"/>
        <end position="129"/>
    </location>
</feature>
<evidence type="ECO:0000256" key="1">
    <source>
        <dbReference type="SAM" id="MobiDB-lite"/>
    </source>
</evidence>
<keyword evidence="3" id="KW-1185">Reference proteome</keyword>
<name>A0AA35VJN0_LACSI</name>
<reference evidence="2" key="1">
    <citation type="submission" date="2023-04" db="EMBL/GenBank/DDBJ databases">
        <authorList>
            <person name="Vijverberg K."/>
            <person name="Xiong W."/>
            <person name="Schranz E."/>
        </authorList>
    </citation>
    <scope>NUCLEOTIDE SEQUENCE</scope>
</reference>
<gene>
    <name evidence="2" type="ORF">LSALG_LOCUS7990</name>
</gene>
<protein>
    <submittedName>
        <fullName evidence="2">Uncharacterized protein</fullName>
    </submittedName>
</protein>
<dbReference type="Proteomes" id="UP001177003">
    <property type="component" value="Chromosome 1"/>
</dbReference>